<reference evidence="1 2" key="1">
    <citation type="submission" date="2017-12" db="EMBL/GenBank/DDBJ databases">
        <title>Phylogenetic diversity of female urinary microbiome.</title>
        <authorList>
            <person name="Thomas-White K."/>
            <person name="Wolfe A.J."/>
        </authorList>
    </citation>
    <scope>NUCLEOTIDE SEQUENCE [LARGE SCALE GENOMIC DNA]</scope>
    <source>
        <strain evidence="1 2">UMB0018</strain>
    </source>
</reference>
<proteinExistence type="predicted"/>
<dbReference type="EMBL" id="PKKM01000021">
    <property type="protein sequence ID" value="PKY63653.1"/>
    <property type="molecule type" value="Genomic_DNA"/>
</dbReference>
<accession>A0A2I1HXU9</accession>
<evidence type="ECO:0000313" key="2">
    <source>
        <dbReference type="Proteomes" id="UP000234198"/>
    </source>
</evidence>
<name>A0A2I1HXU9_9ACTO</name>
<dbReference type="RefSeq" id="WP_101602498.1">
    <property type="nucleotide sequence ID" value="NZ_PKKM01000021.1"/>
</dbReference>
<sequence length="169" mass="18858">MSIEMLTPLFTPMTQVSADDSRHEVRLTVSDDVQAILHTDQHLLVINKTYDSGTVSYMLRCDNHKILLARLALVLGEANPELNGLPPTAVKTLSRLQSDWTVRRSALDSPWFDITCNHDESLTYSTTYPPHDAVLSRLFNVDTTTLIDALINEGRNGPLLAALRNTDDL</sequence>
<organism evidence="1 2">
    <name type="scientific">Schaalia odontolytica</name>
    <dbReference type="NCBI Taxonomy" id="1660"/>
    <lineage>
        <taxon>Bacteria</taxon>
        <taxon>Bacillati</taxon>
        <taxon>Actinomycetota</taxon>
        <taxon>Actinomycetes</taxon>
        <taxon>Actinomycetales</taxon>
        <taxon>Actinomycetaceae</taxon>
        <taxon>Schaalia</taxon>
    </lineage>
</organism>
<comment type="caution">
    <text evidence="1">The sequence shown here is derived from an EMBL/GenBank/DDBJ whole genome shotgun (WGS) entry which is preliminary data.</text>
</comment>
<dbReference type="AlphaFoldDB" id="A0A2I1HXU9"/>
<protein>
    <submittedName>
        <fullName evidence="1">Uncharacterized protein</fullName>
    </submittedName>
</protein>
<gene>
    <name evidence="1" type="ORF">CYJ22_09935</name>
</gene>
<evidence type="ECO:0000313" key="1">
    <source>
        <dbReference type="EMBL" id="PKY63653.1"/>
    </source>
</evidence>
<dbReference type="Proteomes" id="UP000234198">
    <property type="component" value="Unassembled WGS sequence"/>
</dbReference>